<sequence>MEEITLISLCNFWDEYGYGRSGRAYSTVNRRIREGEYPVYVRSPHVRFIEPDVAKRILKEVPPLVAEEVYQEEIESVSKLNGHSDQPELLAALQEVVNRFAPS</sequence>
<evidence type="ECO:0000313" key="1">
    <source>
        <dbReference type="EMBL" id="MFC1434279.1"/>
    </source>
</evidence>
<accession>A0ABV6X8T2</accession>
<comment type="caution">
    <text evidence="1">The sequence shown here is derived from an EMBL/GenBank/DDBJ whole genome shotgun (WGS) entry which is preliminary data.</text>
</comment>
<dbReference type="Proteomes" id="UP001592530">
    <property type="component" value="Unassembled WGS sequence"/>
</dbReference>
<dbReference type="EMBL" id="JBHEZY010000012">
    <property type="protein sequence ID" value="MFC1434279.1"/>
    <property type="molecule type" value="Genomic_DNA"/>
</dbReference>
<proteinExistence type="predicted"/>
<protein>
    <submittedName>
        <fullName evidence="1">Uncharacterized protein</fullName>
    </submittedName>
</protein>
<dbReference type="RefSeq" id="WP_380556667.1">
    <property type="nucleotide sequence ID" value="NZ_JBHEZY010000012.1"/>
</dbReference>
<organism evidence="1 2">
    <name type="scientific">Streptacidiphilus alkalitolerans</name>
    <dbReference type="NCBI Taxonomy" id="3342712"/>
    <lineage>
        <taxon>Bacteria</taxon>
        <taxon>Bacillati</taxon>
        <taxon>Actinomycetota</taxon>
        <taxon>Actinomycetes</taxon>
        <taxon>Kitasatosporales</taxon>
        <taxon>Streptomycetaceae</taxon>
        <taxon>Streptacidiphilus</taxon>
    </lineage>
</organism>
<gene>
    <name evidence="1" type="ORF">ACEZDB_26930</name>
</gene>
<reference evidence="1 2" key="1">
    <citation type="submission" date="2024-09" db="EMBL/GenBank/DDBJ databases">
        <authorList>
            <person name="Lee S.D."/>
        </authorList>
    </citation>
    <scope>NUCLEOTIDE SEQUENCE [LARGE SCALE GENOMIC DNA]</scope>
    <source>
        <strain evidence="1 2">N1-3</strain>
    </source>
</reference>
<evidence type="ECO:0000313" key="2">
    <source>
        <dbReference type="Proteomes" id="UP001592530"/>
    </source>
</evidence>
<name>A0ABV6X8T2_9ACTN</name>